<dbReference type="InterPro" id="IPR003667">
    <property type="entry name" value="NqrDE/RnfAE"/>
</dbReference>
<evidence type="ECO:0000256" key="7">
    <source>
        <dbReference type="ARBA" id="ARBA00023136"/>
    </source>
</evidence>
<dbReference type="Pfam" id="PF02508">
    <property type="entry name" value="Rnf-Nqr"/>
    <property type="match status" value="1"/>
</dbReference>
<keyword evidence="7 8" id="KW-0472">Membrane</keyword>
<reference evidence="9 10" key="1">
    <citation type="submission" date="2017-09" db="EMBL/GenBank/DDBJ databases">
        <title>Depth-based differentiation of microbial function through sediment-hosted aquifers and enrichment of novel symbionts in the deep terrestrial subsurface.</title>
        <authorList>
            <person name="Probst A.J."/>
            <person name="Ladd B."/>
            <person name="Jarett J.K."/>
            <person name="Geller-Mcgrath D.E."/>
            <person name="Sieber C.M."/>
            <person name="Emerson J.B."/>
            <person name="Anantharaman K."/>
            <person name="Thomas B.C."/>
            <person name="Malmstrom R."/>
            <person name="Stieglmeier M."/>
            <person name="Klingl A."/>
            <person name="Woyke T."/>
            <person name="Ryan C.M."/>
            <person name="Banfield J.F."/>
        </authorList>
    </citation>
    <scope>NUCLEOTIDE SEQUENCE [LARGE SCALE GENOMIC DNA]</scope>
    <source>
        <strain evidence="9">CG11_big_fil_rev_8_21_14_0_20_42_13</strain>
    </source>
</reference>
<comment type="subunit">
    <text evidence="8">The complex is composed of six subunits: RnfA, RnfB, RnfC, RnfD, RnfE and RnfG.</text>
</comment>
<keyword evidence="4 8" id="KW-1278">Translocase</keyword>
<feature type="transmembrane region" description="Helical" evidence="8">
    <location>
        <begin position="6"/>
        <end position="28"/>
    </location>
</feature>
<dbReference type="GO" id="GO:0022900">
    <property type="term" value="P:electron transport chain"/>
    <property type="evidence" value="ECO:0007669"/>
    <property type="project" value="UniProtKB-UniRule"/>
</dbReference>
<keyword evidence="3 8" id="KW-0812">Transmembrane</keyword>
<evidence type="ECO:0000313" key="10">
    <source>
        <dbReference type="Proteomes" id="UP000229641"/>
    </source>
</evidence>
<evidence type="ECO:0000256" key="2">
    <source>
        <dbReference type="ARBA" id="ARBA00022448"/>
    </source>
</evidence>
<comment type="subcellular location">
    <subcellularLocation>
        <location evidence="8">Cell membrane</location>
        <topology evidence="8">Multi-pass membrane protein</topology>
    </subcellularLocation>
    <subcellularLocation>
        <location evidence="1">Endomembrane system</location>
        <topology evidence="1">Multi-pass membrane protein</topology>
    </subcellularLocation>
</comment>
<dbReference type="EMBL" id="PCWA01000075">
    <property type="protein sequence ID" value="PIQ89037.1"/>
    <property type="molecule type" value="Genomic_DNA"/>
</dbReference>
<evidence type="ECO:0000256" key="4">
    <source>
        <dbReference type="ARBA" id="ARBA00022967"/>
    </source>
</evidence>
<feature type="transmembrane region" description="Helical" evidence="8">
    <location>
        <begin position="105"/>
        <end position="124"/>
    </location>
</feature>
<feature type="transmembrane region" description="Helical" evidence="8">
    <location>
        <begin position="180"/>
        <end position="200"/>
    </location>
</feature>
<dbReference type="InterPro" id="IPR011293">
    <property type="entry name" value="Ion_transpt_RnfA/RsxA"/>
</dbReference>
<comment type="similarity">
    <text evidence="8">Belongs to the NqrDE/RnfAE family.</text>
</comment>
<feature type="transmembrane region" description="Helical" evidence="8">
    <location>
        <begin position="40"/>
        <end position="61"/>
    </location>
</feature>
<dbReference type="Proteomes" id="UP000229641">
    <property type="component" value="Unassembled WGS sequence"/>
</dbReference>
<evidence type="ECO:0000313" key="9">
    <source>
        <dbReference type="EMBL" id="PIQ89037.1"/>
    </source>
</evidence>
<dbReference type="PIRSF" id="PIRSF006102">
    <property type="entry name" value="NQR_DE"/>
    <property type="match status" value="1"/>
</dbReference>
<name>A0A2H0LXD4_9BACT</name>
<accession>A0A2H0LXD4</accession>
<dbReference type="AlphaFoldDB" id="A0A2H0LXD4"/>
<evidence type="ECO:0000256" key="3">
    <source>
        <dbReference type="ARBA" id="ARBA00022692"/>
    </source>
</evidence>
<evidence type="ECO:0000256" key="6">
    <source>
        <dbReference type="ARBA" id="ARBA00022989"/>
    </source>
</evidence>
<protein>
    <recommendedName>
        <fullName evidence="8">Ion-translocating oxidoreductase complex subunit A</fullName>
        <ecNumber evidence="8">7.-.-.-</ecNumber>
    </recommendedName>
    <alternativeName>
        <fullName evidence="8">Rnf electron transport complex subunit A</fullName>
    </alternativeName>
</protein>
<keyword evidence="5 8" id="KW-0249">Electron transport</keyword>
<comment type="caution">
    <text evidence="9">The sequence shown here is derived from an EMBL/GenBank/DDBJ whole genome shotgun (WGS) entry which is preliminary data.</text>
</comment>
<keyword evidence="6 8" id="KW-1133">Transmembrane helix</keyword>
<dbReference type="InterPro" id="IPR050133">
    <property type="entry name" value="NqrDE/RnfAE_oxidrdctase"/>
</dbReference>
<feature type="transmembrane region" description="Helical" evidence="8">
    <location>
        <begin position="136"/>
        <end position="160"/>
    </location>
</feature>
<dbReference type="HAMAP" id="MF_00459">
    <property type="entry name" value="RsxA_RnfA"/>
    <property type="match status" value="1"/>
</dbReference>
<dbReference type="PANTHER" id="PTHR30335">
    <property type="entry name" value="INTEGRAL MEMBRANE PROTEIN OF SOXR-REDUCING COMPLEX"/>
    <property type="match status" value="1"/>
</dbReference>
<dbReference type="NCBIfam" id="TIGR01943">
    <property type="entry name" value="rnfA"/>
    <property type="match status" value="1"/>
</dbReference>
<keyword evidence="8" id="KW-1003">Cell membrane</keyword>
<evidence type="ECO:0000256" key="8">
    <source>
        <dbReference type="HAMAP-Rule" id="MF_00459"/>
    </source>
</evidence>
<dbReference type="PANTHER" id="PTHR30335:SF0">
    <property type="entry name" value="ION-TRANSLOCATING OXIDOREDUCTASE COMPLEX SUBUNIT A"/>
    <property type="match status" value="1"/>
</dbReference>
<gene>
    <name evidence="8" type="primary">rnfA</name>
    <name evidence="9" type="ORF">COV72_05185</name>
</gene>
<feature type="transmembrane region" description="Helical" evidence="8">
    <location>
        <begin position="73"/>
        <end position="93"/>
    </location>
</feature>
<proteinExistence type="inferred from homology"/>
<dbReference type="GO" id="GO:0005886">
    <property type="term" value="C:plasma membrane"/>
    <property type="evidence" value="ECO:0007669"/>
    <property type="project" value="UniProtKB-SubCell"/>
</dbReference>
<evidence type="ECO:0000256" key="1">
    <source>
        <dbReference type="ARBA" id="ARBA00004127"/>
    </source>
</evidence>
<organism evidence="9 10">
    <name type="scientific">Candidatus Ghiorseimicrobium undicola</name>
    <dbReference type="NCBI Taxonomy" id="1974746"/>
    <lineage>
        <taxon>Bacteria</taxon>
        <taxon>Pseudomonadati</taxon>
        <taxon>Candidatus Omnitrophota</taxon>
        <taxon>Candidatus Ghiorseimicrobium</taxon>
    </lineage>
</organism>
<comment type="function">
    <text evidence="8">Part of a membrane-bound complex that couples electron transfer with translocation of ions across the membrane.</text>
</comment>
<keyword evidence="2 8" id="KW-0813">Transport</keyword>
<dbReference type="EC" id="7.-.-.-" evidence="8"/>
<sequence length="202" mass="22258">MDLGRLIMIIISMVFINNFILSKFLGMCPFIGVSRETKPAISMGIAVTFVMAASSVITWLLYNYVLIPFEITYLRTITFILVIAAFVQFVEMVIRKVSVALYRALGIYLPLITTNCAILGVTLLNTNEFFKDNHAVAGSFLLGLAQSVFAGLGFTLALILMSAIRERLDLLDIPESMKGIPIAFVVASLMSLAFMGFGGFRF</sequence>
<dbReference type="GO" id="GO:0012505">
    <property type="term" value="C:endomembrane system"/>
    <property type="evidence" value="ECO:0007669"/>
    <property type="project" value="UniProtKB-SubCell"/>
</dbReference>
<evidence type="ECO:0000256" key="5">
    <source>
        <dbReference type="ARBA" id="ARBA00022982"/>
    </source>
</evidence>